<comment type="caution">
    <text evidence="1">The sequence shown here is derived from an EMBL/GenBank/DDBJ whole genome shotgun (WGS) entry which is preliminary data.</text>
</comment>
<protein>
    <submittedName>
        <fullName evidence="1">Transcriptional regulator GlxA family with amidase domain</fullName>
    </submittedName>
</protein>
<name>A0ABU1SB84_9MICO</name>
<proteinExistence type="predicted"/>
<keyword evidence="2" id="KW-1185">Reference proteome</keyword>
<evidence type="ECO:0000313" key="1">
    <source>
        <dbReference type="EMBL" id="MDR6866824.1"/>
    </source>
</evidence>
<dbReference type="RefSeq" id="WP_396653057.1">
    <property type="nucleotide sequence ID" value="NZ_JAVDUM010000005.1"/>
</dbReference>
<gene>
    <name evidence="1" type="ORF">J2Y69_001423</name>
</gene>
<sequence>MQRIAAESGFSISETIRHCRAVVAIETIQRGSYKSLTDVAALSGFGSVASMRRAIETLADDTLDNRDETPWSP</sequence>
<dbReference type="EMBL" id="JAVDUM010000005">
    <property type="protein sequence ID" value="MDR6866824.1"/>
    <property type="molecule type" value="Genomic_DNA"/>
</dbReference>
<dbReference type="Proteomes" id="UP001259347">
    <property type="component" value="Unassembled WGS sequence"/>
</dbReference>
<organism evidence="1 2">
    <name type="scientific">Microbacterium resistens</name>
    <dbReference type="NCBI Taxonomy" id="156977"/>
    <lineage>
        <taxon>Bacteria</taxon>
        <taxon>Bacillati</taxon>
        <taxon>Actinomycetota</taxon>
        <taxon>Actinomycetes</taxon>
        <taxon>Micrococcales</taxon>
        <taxon>Microbacteriaceae</taxon>
        <taxon>Microbacterium</taxon>
    </lineage>
</organism>
<accession>A0ABU1SB84</accession>
<reference evidence="1 2" key="1">
    <citation type="submission" date="2023-07" db="EMBL/GenBank/DDBJ databases">
        <title>Sorghum-associated microbial communities from plants grown in Nebraska, USA.</title>
        <authorList>
            <person name="Schachtman D."/>
        </authorList>
    </citation>
    <scope>NUCLEOTIDE SEQUENCE [LARGE SCALE GENOMIC DNA]</scope>
    <source>
        <strain evidence="1 2">2980</strain>
    </source>
</reference>
<evidence type="ECO:0000313" key="2">
    <source>
        <dbReference type="Proteomes" id="UP001259347"/>
    </source>
</evidence>